<keyword evidence="3 5" id="KW-0732">Signal</keyword>
<sequence>MTTRVRARARALGLGLALLLVAAPAARAEEALIAVAANFTAAARDIGAAFEAEGGHSVTFSFGSTGKLYAQIAHGAPFHAFLAADVARPEKAEAEGLAVSGSRFTYALGRLALYSPDPDRIGTDGAVALAADDVDRLAIANPVTAPYGAAALEVLAALDLTDALRARLVQGDTIMQTHQFVVTGNVPLGFVALAQIVGHTDGSRWLVPQDLYTPLRQDAVLLRAGADSVAARAFLDFLRGPVARDIITGYGYGLDDDGRG</sequence>
<dbReference type="PANTHER" id="PTHR30632">
    <property type="entry name" value="MOLYBDATE-BINDING PERIPLASMIC PROTEIN"/>
    <property type="match status" value="1"/>
</dbReference>
<dbReference type="InterPro" id="IPR005950">
    <property type="entry name" value="ModA"/>
</dbReference>
<feature type="binding site" evidence="4">
    <location>
        <position position="174"/>
    </location>
    <ligand>
        <name>molybdate</name>
        <dbReference type="ChEBI" id="CHEBI:36264"/>
    </ligand>
</feature>
<dbReference type="AlphaFoldDB" id="A0A7W6S2P6"/>
<dbReference type="Gene3D" id="3.40.190.10">
    <property type="entry name" value="Periplasmic binding protein-like II"/>
    <property type="match status" value="2"/>
</dbReference>
<evidence type="ECO:0000256" key="1">
    <source>
        <dbReference type="ARBA" id="ARBA00009175"/>
    </source>
</evidence>
<reference evidence="6 7" key="1">
    <citation type="submission" date="2020-08" db="EMBL/GenBank/DDBJ databases">
        <title>Genome sequencing of Purple Non-Sulfur Bacteria from various extreme environments.</title>
        <authorList>
            <person name="Mayer M."/>
        </authorList>
    </citation>
    <scope>NUCLEOTIDE SEQUENCE [LARGE SCALE GENOMIC DNA]</scope>
    <source>
        <strain evidence="6 7">JA135</strain>
    </source>
</reference>
<organism evidence="6 7">
    <name type="scientific">Roseospira goensis</name>
    <dbReference type="NCBI Taxonomy" id="391922"/>
    <lineage>
        <taxon>Bacteria</taxon>
        <taxon>Pseudomonadati</taxon>
        <taxon>Pseudomonadota</taxon>
        <taxon>Alphaproteobacteria</taxon>
        <taxon>Rhodospirillales</taxon>
        <taxon>Rhodospirillaceae</taxon>
        <taxon>Roseospira</taxon>
    </lineage>
</organism>
<dbReference type="GO" id="GO:0046872">
    <property type="term" value="F:metal ion binding"/>
    <property type="evidence" value="ECO:0007669"/>
    <property type="project" value="UniProtKB-KW"/>
</dbReference>
<dbReference type="SUPFAM" id="SSF53850">
    <property type="entry name" value="Periplasmic binding protein-like II"/>
    <property type="match status" value="1"/>
</dbReference>
<dbReference type="CDD" id="cd13539">
    <property type="entry name" value="PBP2_AvModA"/>
    <property type="match status" value="1"/>
</dbReference>
<accession>A0A7W6S2P6</accession>
<keyword evidence="2 4" id="KW-0479">Metal-binding</keyword>
<evidence type="ECO:0000256" key="2">
    <source>
        <dbReference type="ARBA" id="ARBA00022723"/>
    </source>
</evidence>
<comment type="similarity">
    <text evidence="1">Belongs to the bacterial solute-binding protein ModA family.</text>
</comment>
<dbReference type="InterPro" id="IPR044084">
    <property type="entry name" value="AvModA-like_subst-bd"/>
</dbReference>
<evidence type="ECO:0000256" key="3">
    <source>
        <dbReference type="ARBA" id="ARBA00022729"/>
    </source>
</evidence>
<protein>
    <submittedName>
        <fullName evidence="6">Molybdate transport system substrate-binding protein</fullName>
    </submittedName>
</protein>
<dbReference type="PIRSF" id="PIRSF004846">
    <property type="entry name" value="ModA"/>
    <property type="match status" value="1"/>
</dbReference>
<dbReference type="InterPro" id="IPR050682">
    <property type="entry name" value="ModA/WtpA"/>
</dbReference>
<evidence type="ECO:0000256" key="5">
    <source>
        <dbReference type="SAM" id="SignalP"/>
    </source>
</evidence>
<dbReference type="GO" id="GO:0015689">
    <property type="term" value="P:molybdate ion transport"/>
    <property type="evidence" value="ECO:0007669"/>
    <property type="project" value="InterPro"/>
</dbReference>
<dbReference type="NCBIfam" id="TIGR01256">
    <property type="entry name" value="modA"/>
    <property type="match status" value="1"/>
</dbReference>
<name>A0A7W6S2P6_9PROT</name>
<evidence type="ECO:0000313" key="6">
    <source>
        <dbReference type="EMBL" id="MBB4287636.1"/>
    </source>
</evidence>
<dbReference type="Pfam" id="PF13531">
    <property type="entry name" value="SBP_bac_11"/>
    <property type="match status" value="1"/>
</dbReference>
<dbReference type="Proteomes" id="UP000555728">
    <property type="component" value="Unassembled WGS sequence"/>
</dbReference>
<dbReference type="RefSeq" id="WP_184437588.1">
    <property type="nucleotide sequence ID" value="NZ_JACIGI010000044.1"/>
</dbReference>
<gene>
    <name evidence="6" type="ORF">GGD88_003389</name>
</gene>
<keyword evidence="7" id="KW-1185">Reference proteome</keyword>
<evidence type="ECO:0000256" key="4">
    <source>
        <dbReference type="PIRSR" id="PIRSR004846-1"/>
    </source>
</evidence>
<feature type="signal peptide" evidence="5">
    <location>
        <begin position="1"/>
        <end position="28"/>
    </location>
</feature>
<dbReference type="GO" id="GO:0030973">
    <property type="term" value="F:molybdate ion binding"/>
    <property type="evidence" value="ECO:0007669"/>
    <property type="project" value="InterPro"/>
</dbReference>
<comment type="caution">
    <text evidence="6">The sequence shown here is derived from an EMBL/GenBank/DDBJ whole genome shotgun (WGS) entry which is preliminary data.</text>
</comment>
<keyword evidence="4" id="KW-0500">Molybdenum</keyword>
<evidence type="ECO:0000313" key="7">
    <source>
        <dbReference type="Proteomes" id="UP000555728"/>
    </source>
</evidence>
<proteinExistence type="inferred from homology"/>
<dbReference type="PANTHER" id="PTHR30632:SF14">
    <property type="entry name" value="TUNGSTATE_MOLYBDATE_CHROMATE-BINDING PROTEIN MODA"/>
    <property type="match status" value="1"/>
</dbReference>
<feature type="chain" id="PRO_5031083744" evidence="5">
    <location>
        <begin position="29"/>
        <end position="260"/>
    </location>
</feature>
<feature type="binding site" evidence="4">
    <location>
        <position position="65"/>
    </location>
    <ligand>
        <name>molybdate</name>
        <dbReference type="ChEBI" id="CHEBI:36264"/>
    </ligand>
</feature>
<dbReference type="EMBL" id="JACIGI010000044">
    <property type="protein sequence ID" value="MBB4287636.1"/>
    <property type="molecule type" value="Genomic_DNA"/>
</dbReference>